<proteinExistence type="predicted"/>
<dbReference type="EMBL" id="AP026867">
    <property type="protein sequence ID" value="BDS14831.1"/>
    <property type="molecule type" value="Genomic_DNA"/>
</dbReference>
<name>A0A916DX89_9BACT</name>
<reference evidence="1" key="1">
    <citation type="submission" date="2022-09" db="EMBL/GenBank/DDBJ databases">
        <title>Aureispira anguillicida sp. nov., isolated from Leptocephalus of Japanese eel Anguilla japonica.</title>
        <authorList>
            <person name="Yuasa K."/>
            <person name="Mekata T."/>
            <person name="Ikunari K."/>
        </authorList>
    </citation>
    <scope>NUCLEOTIDE SEQUENCE</scope>
    <source>
        <strain evidence="1">EL160426</strain>
    </source>
</reference>
<evidence type="ECO:0000313" key="1">
    <source>
        <dbReference type="EMBL" id="BDS14831.1"/>
    </source>
</evidence>
<dbReference type="Proteomes" id="UP001060919">
    <property type="component" value="Chromosome"/>
</dbReference>
<dbReference type="KEGG" id="aup:AsAng_0056130"/>
<protein>
    <submittedName>
        <fullName evidence="1">Uncharacterized protein</fullName>
    </submittedName>
</protein>
<evidence type="ECO:0000313" key="2">
    <source>
        <dbReference type="Proteomes" id="UP001060919"/>
    </source>
</evidence>
<keyword evidence="2" id="KW-1185">Reference proteome</keyword>
<gene>
    <name evidence="1" type="ORF">AsAng_0056130</name>
</gene>
<accession>A0A916DX89</accession>
<sequence>MEISKKKPSFPISDNLRKYLKDYGRSDALPIQYQDLTNWYESAAIYDQNGNDTLWEAIIYHPTFQDEIEAALTYIYGMLKTDGNMEVIEHLRVSRIDYCLFGNSKPFRIRIINSLNDNHDYFYIKKADASRVYGLELEDILSPNRLAFIVDKETLVEEHIPGIPGDAFLDYYIETPNFLKSYAAKEFVKFNERCFVMLLGDMRSYNYVVDVTPDFDKEQYRVRAIDFDQLCYEGRKNHYLPQFYKENYKIVKFCMEVLPPITVEQYKYEERILMKKRYNLDQERIKHLLNSMSMDTLSTHEKRASLIKDLNSYHTTQQFSSLSSMGEILTLHLELMLGKPMPKTHNGTISYKKL</sequence>
<dbReference type="RefSeq" id="WP_264790038.1">
    <property type="nucleotide sequence ID" value="NZ_AP026867.1"/>
</dbReference>
<dbReference type="AlphaFoldDB" id="A0A916DX89"/>
<organism evidence="1 2">
    <name type="scientific">Aureispira anguillae</name>
    <dbReference type="NCBI Taxonomy" id="2864201"/>
    <lineage>
        <taxon>Bacteria</taxon>
        <taxon>Pseudomonadati</taxon>
        <taxon>Bacteroidota</taxon>
        <taxon>Saprospiria</taxon>
        <taxon>Saprospirales</taxon>
        <taxon>Saprospiraceae</taxon>
        <taxon>Aureispira</taxon>
    </lineage>
</organism>